<evidence type="ECO:0000259" key="1">
    <source>
        <dbReference type="Pfam" id="PF13568"/>
    </source>
</evidence>
<dbReference type="AlphaFoldDB" id="A0A9X2FDB3"/>
<dbReference type="EMBL" id="JAMWYS010000061">
    <property type="protein sequence ID" value="MCO4294748.1"/>
    <property type="molecule type" value="Genomic_DNA"/>
</dbReference>
<dbReference type="Pfam" id="PF13568">
    <property type="entry name" value="OMP_b-brl_2"/>
    <property type="match status" value="1"/>
</dbReference>
<comment type="caution">
    <text evidence="2">The sequence shown here is derived from an EMBL/GenBank/DDBJ whole genome shotgun (WGS) entry which is preliminary data.</text>
</comment>
<feature type="domain" description="Outer membrane protein beta-barrel" evidence="1">
    <location>
        <begin position="34"/>
        <end position="196"/>
    </location>
</feature>
<protein>
    <submittedName>
        <fullName evidence="2">Outer membrane beta-barrel protein</fullName>
    </submittedName>
</protein>
<accession>A0A9X2FDB3</accession>
<dbReference type="RefSeq" id="WP_252589780.1">
    <property type="nucleotide sequence ID" value="NZ_JAMWYS010000061.1"/>
</dbReference>
<gene>
    <name evidence="2" type="ORF">NF867_17935</name>
</gene>
<keyword evidence="3" id="KW-1185">Reference proteome</keyword>
<organism evidence="2 3">
    <name type="scientific">Solitalea agri</name>
    <dbReference type="NCBI Taxonomy" id="2953739"/>
    <lineage>
        <taxon>Bacteria</taxon>
        <taxon>Pseudomonadati</taxon>
        <taxon>Bacteroidota</taxon>
        <taxon>Sphingobacteriia</taxon>
        <taxon>Sphingobacteriales</taxon>
        <taxon>Sphingobacteriaceae</taxon>
        <taxon>Solitalea</taxon>
    </lineage>
</organism>
<evidence type="ECO:0000313" key="2">
    <source>
        <dbReference type="EMBL" id="MCO4294748.1"/>
    </source>
</evidence>
<sequence length="221" mass="24977">MKKLLIVCFTLISFRTAAQQTEYSLHLGSGLFSFGGESAQNTSFINQNYTNNPYGTKSGFSYSICAQIQRATKWNFIYGLQAGYESLSSKIMINDVYLDDMIFSVNEQTILTNQFININPFLGYRFKLGIPLDLTAGADYGLGISSKERAETFSPDVTVDNERKIPGLDFRLRFGLATYYKKVGFNVGYSYGLTNYTAEMIGANRENYSRFIRFGISYKIN</sequence>
<dbReference type="Proteomes" id="UP001155182">
    <property type="component" value="Unassembled WGS sequence"/>
</dbReference>
<proteinExistence type="predicted"/>
<name>A0A9X2FDB3_9SPHI</name>
<evidence type="ECO:0000313" key="3">
    <source>
        <dbReference type="Proteomes" id="UP001155182"/>
    </source>
</evidence>
<reference evidence="2" key="1">
    <citation type="submission" date="2022-06" db="EMBL/GenBank/DDBJ databases">
        <title>Solitalea sp. MAHUQ-68 isolated from rhizospheric soil.</title>
        <authorList>
            <person name="Huq M.A."/>
        </authorList>
    </citation>
    <scope>NUCLEOTIDE SEQUENCE</scope>
    <source>
        <strain evidence="2">MAHUQ-68</strain>
    </source>
</reference>
<dbReference type="InterPro" id="IPR025665">
    <property type="entry name" value="Beta-barrel_OMP_2"/>
</dbReference>